<dbReference type="InterPro" id="IPR050565">
    <property type="entry name" value="LYPA1-2/EST-like"/>
</dbReference>
<feature type="domain" description="Phospholipase/carboxylesterase/thioesterase" evidence="3">
    <location>
        <begin position="83"/>
        <end position="310"/>
    </location>
</feature>
<gene>
    <name evidence="4" type="ORF">CLEP1334_LOCUS17882</name>
</gene>
<dbReference type="SUPFAM" id="SSF53474">
    <property type="entry name" value="alpha/beta-Hydrolases"/>
    <property type="match status" value="1"/>
</dbReference>
<dbReference type="PANTHER" id="PTHR10655">
    <property type="entry name" value="LYSOPHOSPHOLIPASE-RELATED"/>
    <property type="match status" value="1"/>
</dbReference>
<dbReference type="PANTHER" id="PTHR10655:SF17">
    <property type="entry name" value="LYSOPHOSPHOLIPASE-LIKE PROTEIN 1"/>
    <property type="match status" value="1"/>
</dbReference>
<evidence type="ECO:0000256" key="2">
    <source>
        <dbReference type="ARBA" id="ARBA00022801"/>
    </source>
</evidence>
<organism evidence="4">
    <name type="scientific">Calcidiscus leptoporus</name>
    <dbReference type="NCBI Taxonomy" id="127549"/>
    <lineage>
        <taxon>Eukaryota</taxon>
        <taxon>Haptista</taxon>
        <taxon>Haptophyta</taxon>
        <taxon>Prymnesiophyceae</taxon>
        <taxon>Coccolithales</taxon>
        <taxon>Calcidiscaceae</taxon>
        <taxon>Calcidiscus</taxon>
    </lineage>
</organism>
<accession>A0A7S0NZ60</accession>
<evidence type="ECO:0000313" key="4">
    <source>
        <dbReference type="EMBL" id="CAD8542595.1"/>
    </source>
</evidence>
<dbReference type="Pfam" id="PF02230">
    <property type="entry name" value="Abhydrolase_2"/>
    <property type="match status" value="1"/>
</dbReference>
<name>A0A7S0NZ60_9EUKA</name>
<comment type="similarity">
    <text evidence="1">Belongs to the AB hydrolase superfamily. AB hydrolase 2 family.</text>
</comment>
<dbReference type="InterPro" id="IPR036361">
    <property type="entry name" value="SAP_dom_sf"/>
</dbReference>
<sequence>MVPMSTCDVSTLSVKELKALIAEAGLSTAGCVEKADLRARAAEAQAKLVADKAATGESASAPAWSQSERTLSGFSCLISAPADVAAGSAPADLAVILLHGLGAGNRDLADLTKTLSSFGLASRKILFVFPQAPAHPMFGSAWWSIDPMKFMALSSADSDAVAKAIREEPPDLSACRAKMATLVQEVRTLGGGTAGMLPTSRVLLGGFSQGAITSLDVALQCADDEHVAGVLFLSGAPIVVEQWAARLKLHRGLRVLMTHGQADMTLPVVASGWVRDLLGQHGASVSYKLHTGGHDLGDAAILSAIAAFIRDSIPVA</sequence>
<dbReference type="InterPro" id="IPR029058">
    <property type="entry name" value="AB_hydrolase_fold"/>
</dbReference>
<dbReference type="AlphaFoldDB" id="A0A7S0NZ60"/>
<proteinExistence type="inferred from homology"/>
<dbReference type="Gene3D" id="1.10.720.30">
    <property type="entry name" value="SAP domain"/>
    <property type="match status" value="1"/>
</dbReference>
<dbReference type="SUPFAM" id="SSF68906">
    <property type="entry name" value="SAP domain"/>
    <property type="match status" value="1"/>
</dbReference>
<protein>
    <recommendedName>
        <fullName evidence="3">Phospholipase/carboxylesterase/thioesterase domain-containing protein</fullName>
    </recommendedName>
</protein>
<evidence type="ECO:0000256" key="1">
    <source>
        <dbReference type="ARBA" id="ARBA00006499"/>
    </source>
</evidence>
<dbReference type="Gene3D" id="3.40.50.1820">
    <property type="entry name" value="alpha/beta hydrolase"/>
    <property type="match status" value="1"/>
</dbReference>
<keyword evidence="2" id="KW-0378">Hydrolase</keyword>
<evidence type="ECO:0000259" key="3">
    <source>
        <dbReference type="Pfam" id="PF02230"/>
    </source>
</evidence>
<dbReference type="EMBL" id="HBER01035305">
    <property type="protein sequence ID" value="CAD8542595.1"/>
    <property type="molecule type" value="Transcribed_RNA"/>
</dbReference>
<dbReference type="InterPro" id="IPR003140">
    <property type="entry name" value="PLipase/COase/thioEstase"/>
</dbReference>
<reference evidence="4" key="1">
    <citation type="submission" date="2021-01" db="EMBL/GenBank/DDBJ databases">
        <authorList>
            <person name="Corre E."/>
            <person name="Pelletier E."/>
            <person name="Niang G."/>
            <person name="Scheremetjew M."/>
            <person name="Finn R."/>
            <person name="Kale V."/>
            <person name="Holt S."/>
            <person name="Cochrane G."/>
            <person name="Meng A."/>
            <person name="Brown T."/>
            <person name="Cohen L."/>
        </authorList>
    </citation>
    <scope>NUCLEOTIDE SEQUENCE</scope>
    <source>
        <strain evidence="4">RCC1130</strain>
    </source>
</reference>
<dbReference type="GO" id="GO:0016787">
    <property type="term" value="F:hydrolase activity"/>
    <property type="evidence" value="ECO:0007669"/>
    <property type="project" value="UniProtKB-KW"/>
</dbReference>